<comment type="caution">
    <text evidence="5">The sequence shown here is derived from an EMBL/GenBank/DDBJ whole genome shotgun (WGS) entry which is preliminary data.</text>
</comment>
<organism evidence="5 6">
    <name type="scientific">Piscirickettsia litoralis</name>
    <dbReference type="NCBI Taxonomy" id="1891921"/>
    <lineage>
        <taxon>Bacteria</taxon>
        <taxon>Pseudomonadati</taxon>
        <taxon>Pseudomonadota</taxon>
        <taxon>Gammaproteobacteria</taxon>
        <taxon>Thiotrichales</taxon>
        <taxon>Piscirickettsiaceae</taxon>
        <taxon>Piscirickettsia</taxon>
    </lineage>
</organism>
<evidence type="ECO:0008006" key="7">
    <source>
        <dbReference type="Google" id="ProtNLM"/>
    </source>
</evidence>
<dbReference type="PANTHER" id="PTHR44591:SF3">
    <property type="entry name" value="RESPONSE REGULATORY DOMAIN-CONTAINING PROTEIN"/>
    <property type="match status" value="1"/>
</dbReference>
<dbReference type="PROSITE" id="PS50110">
    <property type="entry name" value="RESPONSE_REGULATORY"/>
    <property type="match status" value="1"/>
</dbReference>
<dbReference type="EMBL" id="MDTU01000001">
    <property type="protein sequence ID" value="ODN43690.1"/>
    <property type="molecule type" value="Genomic_DNA"/>
</dbReference>
<evidence type="ECO:0000313" key="6">
    <source>
        <dbReference type="Proteomes" id="UP000094329"/>
    </source>
</evidence>
<dbReference type="Proteomes" id="UP000094329">
    <property type="component" value="Unassembled WGS sequence"/>
</dbReference>
<reference evidence="5 6" key="1">
    <citation type="submission" date="2016-08" db="EMBL/GenBank/DDBJ databases">
        <title>Draft genome sequence of Candidatus Piscirickettsia litoralis, from seawater.</title>
        <authorList>
            <person name="Wan X."/>
            <person name="Lee A.J."/>
            <person name="Hou S."/>
            <person name="Donachie S.P."/>
        </authorList>
    </citation>
    <scope>NUCLEOTIDE SEQUENCE [LARGE SCALE GENOMIC DNA]</scope>
    <source>
        <strain evidence="5 6">Y2</strain>
    </source>
</reference>
<dbReference type="InterPro" id="IPR000835">
    <property type="entry name" value="HTH_MarR-typ"/>
</dbReference>
<dbReference type="InterPro" id="IPR011006">
    <property type="entry name" value="CheY-like_superfamily"/>
</dbReference>
<name>A0ABX3A8C8_9GAMM</name>
<dbReference type="Pfam" id="PF00072">
    <property type="entry name" value="Response_reg"/>
    <property type="match status" value="1"/>
</dbReference>
<dbReference type="InterPro" id="IPR036388">
    <property type="entry name" value="WH-like_DNA-bd_sf"/>
</dbReference>
<evidence type="ECO:0000313" key="5">
    <source>
        <dbReference type="EMBL" id="ODN43690.1"/>
    </source>
</evidence>
<feature type="domain" description="Response regulatory" evidence="3">
    <location>
        <begin position="2"/>
        <end position="119"/>
    </location>
</feature>
<proteinExistence type="predicted"/>
<feature type="modified residue" description="4-aspartylphosphate" evidence="2">
    <location>
        <position position="53"/>
    </location>
</feature>
<evidence type="ECO:0000256" key="1">
    <source>
        <dbReference type="ARBA" id="ARBA00022553"/>
    </source>
</evidence>
<feature type="domain" description="HTH marR-type" evidence="4">
    <location>
        <begin position="150"/>
        <end position="281"/>
    </location>
</feature>
<dbReference type="PROSITE" id="PS50995">
    <property type="entry name" value="HTH_MARR_2"/>
    <property type="match status" value="1"/>
</dbReference>
<evidence type="ECO:0000259" key="3">
    <source>
        <dbReference type="PROSITE" id="PS50110"/>
    </source>
</evidence>
<dbReference type="Gene3D" id="3.40.50.2300">
    <property type="match status" value="1"/>
</dbReference>
<keyword evidence="1 2" id="KW-0597">Phosphoprotein</keyword>
<dbReference type="PANTHER" id="PTHR44591">
    <property type="entry name" value="STRESS RESPONSE REGULATOR PROTEIN 1"/>
    <property type="match status" value="1"/>
</dbReference>
<dbReference type="Gene3D" id="1.10.10.10">
    <property type="entry name" value="Winged helix-like DNA-binding domain superfamily/Winged helix DNA-binding domain"/>
    <property type="match status" value="1"/>
</dbReference>
<evidence type="ECO:0000259" key="4">
    <source>
        <dbReference type="PROSITE" id="PS50995"/>
    </source>
</evidence>
<dbReference type="InterPro" id="IPR050595">
    <property type="entry name" value="Bact_response_regulator"/>
</dbReference>
<protein>
    <recommendedName>
        <fullName evidence="7">Response regulatory domain-containing protein</fullName>
    </recommendedName>
</protein>
<evidence type="ECO:0000256" key="2">
    <source>
        <dbReference type="PROSITE-ProRule" id="PRU00169"/>
    </source>
</evidence>
<accession>A0ABX3A8C8</accession>
<keyword evidence="6" id="KW-1185">Reference proteome</keyword>
<dbReference type="InterPro" id="IPR036390">
    <property type="entry name" value="WH_DNA-bd_sf"/>
</dbReference>
<dbReference type="SMART" id="SM00448">
    <property type="entry name" value="REC"/>
    <property type="match status" value="1"/>
</dbReference>
<gene>
    <name evidence="5" type="ORF">BGC07_13250</name>
</gene>
<sequence length="294" mass="33333">MKILIVDDRKNILFSLKRLILLKFPESTFKLAQSGEEAIALIDAENFDFIISDYKMGKIDGVQVLAHAHQTQENSIRVLITGYPNNDQLIDAIAANDVEHVLMKPWTQEQIMKIIAKYPKQPLAPSSSKNEPEADAHTEFMNDAGSLSNANDIVHLLKEATKYLSLSANYLMKIYDIPSYSPQFLIPLWDKDGMTQQELSTKLKLNKKIIMNALIKLIEDGLVTIDSSKTEKNISVYLTEKGLKIKDDLDFLSAILNRHAINEFKDSEQETLKNLLTKLIFNLSTIKNSNLPKR</sequence>
<dbReference type="SUPFAM" id="SSF52172">
    <property type="entry name" value="CheY-like"/>
    <property type="match status" value="1"/>
</dbReference>
<dbReference type="RefSeq" id="WP_069313487.1">
    <property type="nucleotide sequence ID" value="NZ_MDTU01000001.1"/>
</dbReference>
<dbReference type="InterPro" id="IPR001789">
    <property type="entry name" value="Sig_transdc_resp-reg_receiver"/>
</dbReference>
<dbReference type="SUPFAM" id="SSF46785">
    <property type="entry name" value="Winged helix' DNA-binding domain"/>
    <property type="match status" value="1"/>
</dbReference>